<feature type="compositionally biased region" description="Pro residues" evidence="1">
    <location>
        <begin position="542"/>
        <end position="551"/>
    </location>
</feature>
<dbReference type="OrthoDB" id="3176171at2759"/>
<dbReference type="GeneID" id="113207973"/>
<reference evidence="3" key="1">
    <citation type="submission" date="2025-08" db="UniProtKB">
        <authorList>
            <consortium name="RefSeq"/>
        </authorList>
    </citation>
    <scope>IDENTIFICATION</scope>
    <source>
        <tissue evidence="3">Whole organism</tissue>
    </source>
</reference>
<feature type="region of interest" description="Disordered" evidence="1">
    <location>
        <begin position="1"/>
        <end position="53"/>
    </location>
</feature>
<accession>A0A9C6U0D1</accession>
<feature type="compositionally biased region" description="Low complexity" evidence="1">
    <location>
        <begin position="65"/>
        <end position="96"/>
    </location>
</feature>
<feature type="region of interest" description="Disordered" evidence="1">
    <location>
        <begin position="619"/>
        <end position="745"/>
    </location>
</feature>
<organism evidence="2 3">
    <name type="scientific">Frankliniella occidentalis</name>
    <name type="common">Western flower thrips</name>
    <name type="synonym">Euthrips occidentalis</name>
    <dbReference type="NCBI Taxonomy" id="133901"/>
    <lineage>
        <taxon>Eukaryota</taxon>
        <taxon>Metazoa</taxon>
        <taxon>Ecdysozoa</taxon>
        <taxon>Arthropoda</taxon>
        <taxon>Hexapoda</taxon>
        <taxon>Insecta</taxon>
        <taxon>Pterygota</taxon>
        <taxon>Neoptera</taxon>
        <taxon>Paraneoptera</taxon>
        <taxon>Thysanoptera</taxon>
        <taxon>Terebrantia</taxon>
        <taxon>Thripoidea</taxon>
        <taxon>Thripidae</taxon>
        <taxon>Frankliniella</taxon>
    </lineage>
</organism>
<feature type="compositionally biased region" description="Low complexity" evidence="1">
    <location>
        <begin position="641"/>
        <end position="659"/>
    </location>
</feature>
<dbReference type="KEGG" id="foc:113207973"/>
<feature type="compositionally biased region" description="Basic and acidic residues" evidence="1">
    <location>
        <begin position="433"/>
        <end position="443"/>
    </location>
</feature>
<dbReference type="AlphaFoldDB" id="A0A9C6U0D1"/>
<feature type="region of interest" description="Disordered" evidence="1">
    <location>
        <begin position="778"/>
        <end position="827"/>
    </location>
</feature>
<name>A0A9C6U0D1_FRAOC</name>
<feature type="compositionally biased region" description="Polar residues" evidence="1">
    <location>
        <begin position="16"/>
        <end position="28"/>
    </location>
</feature>
<feature type="compositionally biased region" description="Low complexity" evidence="1">
    <location>
        <begin position="524"/>
        <end position="537"/>
    </location>
</feature>
<feature type="region of interest" description="Disordered" evidence="1">
    <location>
        <begin position="65"/>
        <end position="111"/>
    </location>
</feature>
<proteinExistence type="predicted"/>
<dbReference type="RefSeq" id="XP_052120642.1">
    <property type="nucleotide sequence ID" value="XM_052264682.1"/>
</dbReference>
<evidence type="ECO:0000256" key="1">
    <source>
        <dbReference type="SAM" id="MobiDB-lite"/>
    </source>
</evidence>
<feature type="region of interest" description="Disordered" evidence="1">
    <location>
        <begin position="888"/>
        <end position="924"/>
    </location>
</feature>
<feature type="region of interest" description="Disordered" evidence="1">
    <location>
        <begin position="846"/>
        <end position="866"/>
    </location>
</feature>
<feature type="compositionally biased region" description="Low complexity" evidence="1">
    <location>
        <begin position="552"/>
        <end position="567"/>
    </location>
</feature>
<evidence type="ECO:0000313" key="2">
    <source>
        <dbReference type="Proteomes" id="UP000504606"/>
    </source>
</evidence>
<sequence length="1027" mass="107311">MRRRGSMLEMRGAQGSGSLSGSDNSINSAPARRSTVTRRSFGDPPPLPGKKAVILNPLNRAGIPAAAAAPPRTTTFAASAATPAASATATPTRSSPTTPPAVGGPSAPFSRVTIVHRPTKEARKAEIVAAVTKRLYTQKKKPEPGSAAWSGPWPGVGARPGEYVGGVAGAGGGALPDTNEEAEDEPKELKLCSNARAKLQEISKRALALHLHRKRRDQEAQTEHLGVLRVKEKACGPDGVQHADKACQHPHPFYLQPLWGLGLGADPLWGLAPGLGIFRQRHVADDAFSDDSLEPGGEAGASPAHAADTDPLPCGTLMRAFSLKSGGRFESPAPRSTAAHRTTSHGCQTGEPEAPRTRTADAATSIAYDAATMTGEEEEEPATRDAVTMTTDNNDKATMTVQASEAAVMTSPMDAPFKDVGTATDEDPSLAPRHRDCGTETEVRGPTAQEKVSDGDGHGKHAVQCDVRLSFQGPPTSPTCSYRLTVPAPAGPPRAMSPNVLSAGQHIPSGATDDRPAFSGKLGAPGVPVAQGAPGPAHFHKAPPPAPPPAQAPDYAAAPPDIIAEAGPGAGAGKQTGESLSAVVCLPLGSPHLHQQVFSLEIIQPMPPLSLDAHLESAVSMPPTTAPRSRSLDHGLDELPTEAPAAPAPSSEPVASPVTQETPCPPRKFRLPCLADSSAASAPRPSATARPVPAAAGSDSPPAAVPPPARRNLTPKQRRLLVNLLNVRPERRRRPTPVATQRRRPTPVISGVDRLAVLQSLTCLLGEAALYVRSARDGLSKAPTPAPAPAVATPPPAPDPRPPTSQTSSTQTTLGGPTTTSSKATQSISDASAQCSLLTATENVSTRTRASQCTLPSRATASSSTQCSPLTLRAWEDGDLTWTDVNAEDDLTLPLPPPRKAESMADLYDPGHGRTGSGLPWRSRSTCSGSLRPSRWGLGLLRPPDPWLCCPRRPLPPCAYSDHRHAHLRHGRIAPATPAVSLSSPKQYLHHLVTLRRGVVLASMETEAGMRRGWKGGRDDGRPTFPS</sequence>
<feature type="region of interest" description="Disordered" evidence="1">
    <location>
        <begin position="504"/>
        <end position="576"/>
    </location>
</feature>
<feature type="compositionally biased region" description="Pro residues" evidence="1">
    <location>
        <begin position="784"/>
        <end position="803"/>
    </location>
</feature>
<dbReference type="Proteomes" id="UP000504606">
    <property type="component" value="Unplaced"/>
</dbReference>
<protein>
    <submittedName>
        <fullName evidence="3">Uncharacterized protein LOC113207973</fullName>
    </submittedName>
</protein>
<feature type="compositionally biased region" description="Low complexity" evidence="1">
    <location>
        <begin position="804"/>
        <end position="822"/>
    </location>
</feature>
<gene>
    <name evidence="3" type="primary">LOC113207973</name>
</gene>
<feature type="compositionally biased region" description="Basic residues" evidence="1">
    <location>
        <begin position="730"/>
        <end position="745"/>
    </location>
</feature>
<feature type="compositionally biased region" description="Low complexity" evidence="1">
    <location>
        <begin position="675"/>
        <end position="702"/>
    </location>
</feature>
<evidence type="ECO:0000313" key="3">
    <source>
        <dbReference type="RefSeq" id="XP_052120642.1"/>
    </source>
</evidence>
<feature type="region of interest" description="Disordered" evidence="1">
    <location>
        <begin position="288"/>
        <end position="313"/>
    </location>
</feature>
<feature type="region of interest" description="Disordered" evidence="1">
    <location>
        <begin position="422"/>
        <end position="459"/>
    </location>
</feature>
<keyword evidence="2" id="KW-1185">Reference proteome</keyword>
<feature type="region of interest" description="Disordered" evidence="1">
    <location>
        <begin position="326"/>
        <end position="361"/>
    </location>
</feature>